<dbReference type="PROSITE" id="PS00061">
    <property type="entry name" value="ADH_SHORT"/>
    <property type="match status" value="1"/>
</dbReference>
<dbReference type="InterPro" id="IPR020904">
    <property type="entry name" value="Sc_DH/Rdtase_CS"/>
</dbReference>
<gene>
    <name evidence="3" type="ORF">OEG82_21740</name>
</gene>
<dbReference type="EMBL" id="JAOVZQ010000001">
    <property type="protein sequence ID" value="MCY0096613.1"/>
    <property type="molecule type" value="Genomic_DNA"/>
</dbReference>
<organism evidence="3 4">
    <name type="scientific">Hoeflea ulvae</name>
    <dbReference type="NCBI Taxonomy" id="2983764"/>
    <lineage>
        <taxon>Bacteria</taxon>
        <taxon>Pseudomonadati</taxon>
        <taxon>Pseudomonadota</taxon>
        <taxon>Alphaproteobacteria</taxon>
        <taxon>Hyphomicrobiales</taxon>
        <taxon>Rhizobiaceae</taxon>
        <taxon>Hoeflea</taxon>
    </lineage>
</organism>
<dbReference type="InterPro" id="IPR036291">
    <property type="entry name" value="NAD(P)-bd_dom_sf"/>
</dbReference>
<dbReference type="SUPFAM" id="SSF51735">
    <property type="entry name" value="NAD(P)-binding Rossmann-fold domains"/>
    <property type="match status" value="1"/>
</dbReference>
<sequence>MGAGELFDMSGEVALITGGGTGLGFAMARALALHGATVALAGNKPEILKAAAEAIGALGGRAIWVPLDVRRDEMIGTAFDEVENRAGPVGVLVNNAGIAHRDKATQLSRETLRNVMSVNVDSAFMVAQEAARRMIRDGRGGSVINVSSVLSEVPVRQVAAYGTSKAALSQMTRCLALEWAKHRIRVNEIRPGWFATALTDPFLKGAGSTVMAGQNPLGRLGSPNDLDGAVLLLASKAGAYMTGSAITVDGGHSIAR</sequence>
<dbReference type="CDD" id="cd05233">
    <property type="entry name" value="SDR_c"/>
    <property type="match status" value="1"/>
</dbReference>
<dbReference type="InterPro" id="IPR002347">
    <property type="entry name" value="SDR_fam"/>
</dbReference>
<dbReference type="Pfam" id="PF13561">
    <property type="entry name" value="adh_short_C2"/>
    <property type="match status" value="1"/>
</dbReference>
<comment type="similarity">
    <text evidence="1">Belongs to the short-chain dehydrogenases/reductases (SDR) family.</text>
</comment>
<name>A0ABT3YL60_9HYPH</name>
<evidence type="ECO:0000256" key="2">
    <source>
        <dbReference type="ARBA" id="ARBA00023002"/>
    </source>
</evidence>
<evidence type="ECO:0000313" key="4">
    <source>
        <dbReference type="Proteomes" id="UP001081283"/>
    </source>
</evidence>
<dbReference type="Gene3D" id="3.40.50.720">
    <property type="entry name" value="NAD(P)-binding Rossmann-like Domain"/>
    <property type="match status" value="1"/>
</dbReference>
<dbReference type="Proteomes" id="UP001081283">
    <property type="component" value="Unassembled WGS sequence"/>
</dbReference>
<accession>A0ABT3YL60</accession>
<evidence type="ECO:0000313" key="3">
    <source>
        <dbReference type="EMBL" id="MCY0096613.1"/>
    </source>
</evidence>
<dbReference type="PANTHER" id="PTHR43669:SF3">
    <property type="entry name" value="ALCOHOL DEHYDROGENASE, PUTATIVE (AFU_ORTHOLOGUE AFUA_3G03445)-RELATED"/>
    <property type="match status" value="1"/>
</dbReference>
<dbReference type="PRINTS" id="PR00081">
    <property type="entry name" value="GDHRDH"/>
</dbReference>
<reference evidence="3" key="1">
    <citation type="submission" date="2022-10" db="EMBL/GenBank/DDBJ databases">
        <title>Hoeflea sp. J2-29, isolated from marine algae.</title>
        <authorList>
            <person name="Kristyanto S."/>
            <person name="Kim J.M."/>
            <person name="Jeon C.O."/>
        </authorList>
    </citation>
    <scope>NUCLEOTIDE SEQUENCE</scope>
    <source>
        <strain evidence="3">J2-29</strain>
    </source>
</reference>
<dbReference type="PRINTS" id="PR00080">
    <property type="entry name" value="SDRFAMILY"/>
</dbReference>
<dbReference type="PANTHER" id="PTHR43669">
    <property type="entry name" value="5-KETO-D-GLUCONATE 5-REDUCTASE"/>
    <property type="match status" value="1"/>
</dbReference>
<comment type="caution">
    <text evidence="3">The sequence shown here is derived from an EMBL/GenBank/DDBJ whole genome shotgun (WGS) entry which is preliminary data.</text>
</comment>
<keyword evidence="4" id="KW-1185">Reference proteome</keyword>
<evidence type="ECO:0000256" key="1">
    <source>
        <dbReference type="ARBA" id="ARBA00006484"/>
    </source>
</evidence>
<protein>
    <submittedName>
        <fullName evidence="3">SDR family oxidoreductase</fullName>
    </submittedName>
</protein>
<proteinExistence type="inferred from homology"/>
<keyword evidence="2" id="KW-0560">Oxidoreductase</keyword>